<reference evidence="10 11" key="1">
    <citation type="journal article" date="2015" name="Genome Announc.">
        <title>Complete Genome Sequence of the Type Strain Corynebacterium testudinoris DSM 44614, Recovered from Necrotic Lesions in the Mouth of a Tortoise.</title>
        <authorList>
            <person name="Ruckert C."/>
            <person name="Kriete M."/>
            <person name="Jaenicke S."/>
            <person name="Winkler A."/>
            <person name="Tauch A."/>
        </authorList>
    </citation>
    <scope>NUCLEOTIDE SEQUENCE [LARGE SCALE GENOMIC DNA]</scope>
    <source>
        <strain evidence="10 11">DSM 44614</strain>
    </source>
</reference>
<keyword evidence="2 8" id="KW-0813">Transport</keyword>
<evidence type="ECO:0000256" key="7">
    <source>
        <dbReference type="ARBA" id="ARBA00023136"/>
    </source>
</evidence>
<reference evidence="11" key="2">
    <citation type="submission" date="2015-05" db="EMBL/GenBank/DDBJ databases">
        <title>Complete genome sequence of Corynebacterium testudinoris DSM 44614, recovered from necrotic lesions in the mouth of a tortoise.</title>
        <authorList>
            <person name="Ruckert C."/>
            <person name="Albersmeier A."/>
            <person name="Winkler A."/>
            <person name="Tauch A."/>
        </authorList>
    </citation>
    <scope>NUCLEOTIDE SEQUENCE [LARGE SCALE GENOMIC DNA]</scope>
    <source>
        <strain evidence="11">DSM 44614</strain>
    </source>
</reference>
<dbReference type="CDD" id="cd06261">
    <property type="entry name" value="TM_PBP2"/>
    <property type="match status" value="2"/>
</dbReference>
<keyword evidence="6 8" id="KW-1133">Transmembrane helix</keyword>
<evidence type="ECO:0000256" key="3">
    <source>
        <dbReference type="ARBA" id="ARBA00022475"/>
    </source>
</evidence>
<feature type="transmembrane region" description="Helical" evidence="8">
    <location>
        <begin position="50"/>
        <end position="71"/>
    </location>
</feature>
<keyword evidence="7 8" id="KW-0472">Membrane</keyword>
<evidence type="ECO:0000256" key="6">
    <source>
        <dbReference type="ARBA" id="ARBA00022989"/>
    </source>
</evidence>
<dbReference type="PROSITE" id="PS50928">
    <property type="entry name" value="ABC_TM1"/>
    <property type="match status" value="2"/>
</dbReference>
<dbReference type="EMBL" id="CP011545">
    <property type="protein sequence ID" value="AKK09491.1"/>
    <property type="molecule type" value="Genomic_DNA"/>
</dbReference>
<feature type="transmembrane region" description="Helical" evidence="8">
    <location>
        <begin position="255"/>
        <end position="280"/>
    </location>
</feature>
<dbReference type="InterPro" id="IPR000515">
    <property type="entry name" value="MetI-like"/>
</dbReference>
<feature type="transmembrane region" description="Helical" evidence="8">
    <location>
        <begin position="464"/>
        <end position="489"/>
    </location>
</feature>
<dbReference type="GO" id="GO:0005886">
    <property type="term" value="C:plasma membrane"/>
    <property type="evidence" value="ECO:0007669"/>
    <property type="project" value="UniProtKB-SubCell"/>
</dbReference>
<dbReference type="Gene3D" id="1.10.3720.10">
    <property type="entry name" value="MetI-like"/>
    <property type="match status" value="2"/>
</dbReference>
<accession>A0A0G3H7V3</accession>
<gene>
    <name evidence="10" type="ORF">CTEST_10340</name>
</gene>
<feature type="transmembrane region" description="Helical" evidence="8">
    <location>
        <begin position="420"/>
        <end position="437"/>
    </location>
</feature>
<evidence type="ECO:0000259" key="9">
    <source>
        <dbReference type="PROSITE" id="PS50928"/>
    </source>
</evidence>
<name>A0A0G3H7V3_9CORY</name>
<evidence type="ECO:0000256" key="5">
    <source>
        <dbReference type="ARBA" id="ARBA00022692"/>
    </source>
</evidence>
<feature type="domain" description="ABC transmembrane type-1" evidence="9">
    <location>
        <begin position="45"/>
        <end position="225"/>
    </location>
</feature>
<evidence type="ECO:0000313" key="10">
    <source>
        <dbReference type="EMBL" id="AKK09491.1"/>
    </source>
</evidence>
<evidence type="ECO:0000256" key="8">
    <source>
        <dbReference type="RuleBase" id="RU363032"/>
    </source>
</evidence>
<evidence type="ECO:0000256" key="1">
    <source>
        <dbReference type="ARBA" id="ARBA00004429"/>
    </source>
</evidence>
<evidence type="ECO:0000313" key="11">
    <source>
        <dbReference type="Proteomes" id="UP000035540"/>
    </source>
</evidence>
<evidence type="ECO:0000256" key="4">
    <source>
        <dbReference type="ARBA" id="ARBA00022519"/>
    </source>
</evidence>
<dbReference type="GO" id="GO:0055085">
    <property type="term" value="P:transmembrane transport"/>
    <property type="evidence" value="ECO:0007669"/>
    <property type="project" value="InterPro"/>
</dbReference>
<organism evidence="10 11">
    <name type="scientific">Corynebacterium testudinoris</name>
    <dbReference type="NCBI Taxonomy" id="136857"/>
    <lineage>
        <taxon>Bacteria</taxon>
        <taxon>Bacillati</taxon>
        <taxon>Actinomycetota</taxon>
        <taxon>Actinomycetes</taxon>
        <taxon>Mycobacteriales</taxon>
        <taxon>Corynebacteriaceae</taxon>
        <taxon>Corynebacterium</taxon>
    </lineage>
</organism>
<dbReference type="PATRIC" id="fig|136857.5.peg.2054"/>
<dbReference type="Pfam" id="PF00528">
    <property type="entry name" value="BPD_transp_1"/>
    <property type="match status" value="2"/>
</dbReference>
<keyword evidence="11" id="KW-1185">Reference proteome</keyword>
<dbReference type="Proteomes" id="UP000035540">
    <property type="component" value="Chromosome"/>
</dbReference>
<dbReference type="OrthoDB" id="5100908at2"/>
<comment type="subcellular location">
    <subcellularLocation>
        <location evidence="1">Cell inner membrane</location>
        <topology evidence="1">Multi-pass membrane protein</topology>
    </subcellularLocation>
    <subcellularLocation>
        <location evidence="8">Cell membrane</location>
        <topology evidence="8">Multi-pass membrane protein</topology>
    </subcellularLocation>
</comment>
<proteinExistence type="inferred from homology"/>
<keyword evidence="5 8" id="KW-0812">Transmembrane</keyword>
<protein>
    <submittedName>
        <fullName evidence="10">ABC-type Fe3+ transport system, permease component</fullName>
    </submittedName>
</protein>
<dbReference type="KEGG" id="cted:CTEST_10340"/>
<evidence type="ECO:0000256" key="2">
    <source>
        <dbReference type="ARBA" id="ARBA00022448"/>
    </source>
</evidence>
<dbReference type="InterPro" id="IPR035906">
    <property type="entry name" value="MetI-like_sf"/>
</dbReference>
<keyword evidence="3" id="KW-1003">Cell membrane</keyword>
<dbReference type="PANTHER" id="PTHR43357:SF3">
    <property type="entry name" value="FE(3+)-TRANSPORT SYSTEM PERMEASE PROTEIN FBPB 2"/>
    <property type="match status" value="1"/>
</dbReference>
<comment type="similarity">
    <text evidence="8">Belongs to the binding-protein-dependent transport system permease family.</text>
</comment>
<feature type="transmembrane region" description="Helical" evidence="8">
    <location>
        <begin position="364"/>
        <end position="380"/>
    </location>
</feature>
<feature type="transmembrane region" description="Helical" evidence="8">
    <location>
        <begin position="153"/>
        <end position="178"/>
    </location>
</feature>
<dbReference type="STRING" id="136857.CTEST_10340"/>
<feature type="domain" description="ABC transmembrane type-1" evidence="9">
    <location>
        <begin position="298"/>
        <end position="488"/>
    </location>
</feature>
<dbReference type="PANTHER" id="PTHR43357">
    <property type="entry name" value="INNER MEMBRANE ABC TRANSPORTER PERMEASE PROTEIN YDCV"/>
    <property type="match status" value="1"/>
</dbReference>
<feature type="transmembrane region" description="Helical" evidence="8">
    <location>
        <begin position="336"/>
        <end position="358"/>
    </location>
</feature>
<dbReference type="AlphaFoldDB" id="A0A0G3H7V3"/>
<sequence>MLVTLALLSVGVVATPLIFLISEAIAAPNSRIIDALVRPRTVTLTVNTLLLTAGATVGTLLVGVPSAFALVRTNLIGRRWWWVAASLPLAIPSYVAGMSWVSVAPLRGYWGSVLVLVLVSSPYVTLPVAAALRRADTAVEDVARTLGLGPVRAFLSMTLPQIAPAAGAGALLVALYTISEFGVVAVMRYPSLTPAVQAAFSGSFNRELAMVLSLLLVFMALLVVAAERALRRPVAAMRVRVNTTPRVHLSWRGQLATCAGLGTVFVAAVGVPIVVLLYQLSLSVAGREVDVARLLAAARTTVFLGFAGAAVATVLALPVGILAARRRTKLVAGLESATFLGHGLPGIVLGLSMVYLALAVLPSLYQTLGLLVIAYGILYVPKAMGSVRTSVAQVPPSLEDAARTLGRSPVRTWTDVTGKLAWPGIAAGAMLVALTVMKELPATLMMRPTGVDTLATRLWQLSDISAYGAAAPYALMLIATASIPALVLARNPGGSR</sequence>
<feature type="transmembrane region" description="Helical" evidence="8">
    <location>
        <begin position="109"/>
        <end position="132"/>
    </location>
</feature>
<feature type="transmembrane region" description="Helical" evidence="8">
    <location>
        <begin position="80"/>
        <end position="103"/>
    </location>
</feature>
<feature type="transmembrane region" description="Helical" evidence="8">
    <location>
        <begin position="300"/>
        <end position="324"/>
    </location>
</feature>
<dbReference type="SUPFAM" id="SSF161098">
    <property type="entry name" value="MetI-like"/>
    <property type="match status" value="2"/>
</dbReference>
<keyword evidence="4" id="KW-0997">Cell inner membrane</keyword>
<feature type="transmembrane region" description="Helical" evidence="8">
    <location>
        <begin position="208"/>
        <end position="230"/>
    </location>
</feature>